<organism evidence="1 2">
    <name type="scientific">Racocetra persica</name>
    <dbReference type="NCBI Taxonomy" id="160502"/>
    <lineage>
        <taxon>Eukaryota</taxon>
        <taxon>Fungi</taxon>
        <taxon>Fungi incertae sedis</taxon>
        <taxon>Mucoromycota</taxon>
        <taxon>Glomeromycotina</taxon>
        <taxon>Glomeromycetes</taxon>
        <taxon>Diversisporales</taxon>
        <taxon>Gigasporaceae</taxon>
        <taxon>Racocetra</taxon>
    </lineage>
</organism>
<reference evidence="1" key="1">
    <citation type="submission" date="2021-06" db="EMBL/GenBank/DDBJ databases">
        <authorList>
            <person name="Kallberg Y."/>
            <person name="Tangrot J."/>
            <person name="Rosling A."/>
        </authorList>
    </citation>
    <scope>NUCLEOTIDE SEQUENCE</scope>
    <source>
        <strain evidence="1">MA461A</strain>
    </source>
</reference>
<feature type="non-terminal residue" evidence="1">
    <location>
        <position position="42"/>
    </location>
</feature>
<evidence type="ECO:0000313" key="1">
    <source>
        <dbReference type="EMBL" id="CAG8760686.1"/>
    </source>
</evidence>
<dbReference type="EMBL" id="CAJVQC010036145">
    <property type="protein sequence ID" value="CAG8760686.1"/>
    <property type="molecule type" value="Genomic_DNA"/>
</dbReference>
<name>A0ACA9QSW9_9GLOM</name>
<sequence length="42" mass="4974">MILPPSPALQSPSERHRMSWKGVLNYVVKRIGSVWCYYYTCR</sequence>
<evidence type="ECO:0000313" key="2">
    <source>
        <dbReference type="Proteomes" id="UP000789920"/>
    </source>
</evidence>
<comment type="caution">
    <text evidence="1">The sequence shown here is derived from an EMBL/GenBank/DDBJ whole genome shotgun (WGS) entry which is preliminary data.</text>
</comment>
<accession>A0ACA9QSW9</accession>
<proteinExistence type="predicted"/>
<keyword evidence="2" id="KW-1185">Reference proteome</keyword>
<gene>
    <name evidence="1" type="ORF">RPERSI_LOCUS15200</name>
</gene>
<protein>
    <submittedName>
        <fullName evidence="1">9550_t:CDS:1</fullName>
    </submittedName>
</protein>
<dbReference type="Proteomes" id="UP000789920">
    <property type="component" value="Unassembled WGS sequence"/>
</dbReference>